<reference evidence="2 5" key="2">
    <citation type="submission" date="2019-07" db="EMBL/GenBank/DDBJ databases">
        <title>Whole genome shotgun sequence of Halolactibacillus miurensis NBRC 100873.</title>
        <authorList>
            <person name="Hosoyama A."/>
            <person name="Uohara A."/>
            <person name="Ohji S."/>
            <person name="Ichikawa N."/>
        </authorList>
    </citation>
    <scope>NUCLEOTIDE SEQUENCE [LARGE SCALE GENOMIC DNA]</scope>
    <source>
        <strain evidence="2 5">NBRC 100873</strain>
    </source>
</reference>
<feature type="domain" description="SGNH hydrolase-type esterase" evidence="1">
    <location>
        <begin position="8"/>
        <end position="189"/>
    </location>
</feature>
<gene>
    <name evidence="2" type="ORF">HMI01_16980</name>
    <name evidence="3" type="ORF">SAMN05421668_11651</name>
</gene>
<accession>A0A1I6TMS0</accession>
<keyword evidence="5" id="KW-1185">Reference proteome</keyword>
<dbReference type="InterPro" id="IPR013830">
    <property type="entry name" value="SGNH_hydro"/>
</dbReference>
<dbReference type="GO" id="GO:0004622">
    <property type="term" value="F:phosphatidylcholine lysophospholipase activity"/>
    <property type="evidence" value="ECO:0007669"/>
    <property type="project" value="TreeGrafter"/>
</dbReference>
<dbReference type="InterPro" id="IPR036514">
    <property type="entry name" value="SGNH_hydro_sf"/>
</dbReference>
<evidence type="ECO:0000259" key="1">
    <source>
        <dbReference type="Pfam" id="PF13472"/>
    </source>
</evidence>
<evidence type="ECO:0000313" key="4">
    <source>
        <dbReference type="Proteomes" id="UP000199139"/>
    </source>
</evidence>
<dbReference type="PANTHER" id="PTHR30383:SF5">
    <property type="entry name" value="SGNH HYDROLASE-TYPE ESTERASE DOMAIN-CONTAINING PROTEIN"/>
    <property type="match status" value="1"/>
</dbReference>
<dbReference type="Proteomes" id="UP000321773">
    <property type="component" value="Unassembled WGS sequence"/>
</dbReference>
<dbReference type="STRING" id="306541.SAMN05421668_11651"/>
<proteinExistence type="predicted"/>
<protein>
    <submittedName>
        <fullName evidence="2 3">Lipase</fullName>
    </submittedName>
</protein>
<organism evidence="3 4">
    <name type="scientific">Halolactibacillus miurensis</name>
    <dbReference type="NCBI Taxonomy" id="306541"/>
    <lineage>
        <taxon>Bacteria</taxon>
        <taxon>Bacillati</taxon>
        <taxon>Bacillota</taxon>
        <taxon>Bacilli</taxon>
        <taxon>Bacillales</taxon>
        <taxon>Bacillaceae</taxon>
        <taxon>Halolactibacillus</taxon>
    </lineage>
</organism>
<dbReference type="InterPro" id="IPR051532">
    <property type="entry name" value="Ester_Hydrolysis_Enzymes"/>
</dbReference>
<dbReference type="Pfam" id="PF13472">
    <property type="entry name" value="Lipase_GDSL_2"/>
    <property type="match status" value="1"/>
</dbReference>
<evidence type="ECO:0000313" key="2">
    <source>
        <dbReference type="EMBL" id="GEM04710.1"/>
    </source>
</evidence>
<name>A0A1I6TMS0_9BACI</name>
<dbReference type="SUPFAM" id="SSF52266">
    <property type="entry name" value="SGNH hydrolase"/>
    <property type="match status" value="1"/>
</dbReference>
<dbReference type="AlphaFoldDB" id="A0A1I6TMS0"/>
<dbReference type="Proteomes" id="UP000199139">
    <property type="component" value="Unassembled WGS sequence"/>
</dbReference>
<sequence>MKKERMIFIGDSITEWGKADDTLEIGDNYVRMIRDHYATCEGHLPEIINKGIGGNRITDLKERWEEDVIRLNPDVLSISIGINDVWRQLDCPNMEQVTPEIFEALYHELIKDTQAKTKAKIILMEPTVIEENRHSKGNTLLKPYVEIVQRMSETYQLPLVKTHEAFLNYIDQSLDLPLTIDGVHTTSTGDTLMAKTWIKAILKDKQ</sequence>
<dbReference type="OrthoDB" id="9794725at2"/>
<evidence type="ECO:0000313" key="3">
    <source>
        <dbReference type="EMBL" id="SFS90496.1"/>
    </source>
</evidence>
<reference evidence="3 4" key="1">
    <citation type="submission" date="2016-10" db="EMBL/GenBank/DDBJ databases">
        <authorList>
            <person name="de Groot N.N."/>
        </authorList>
    </citation>
    <scope>NUCLEOTIDE SEQUENCE [LARGE SCALE GENOMIC DNA]</scope>
    <source>
        <strain evidence="3 4">DSM 17074</strain>
    </source>
</reference>
<dbReference type="EMBL" id="BJWJ01000016">
    <property type="protein sequence ID" value="GEM04710.1"/>
    <property type="molecule type" value="Genomic_DNA"/>
</dbReference>
<dbReference type="Gene3D" id="3.40.50.1110">
    <property type="entry name" value="SGNH hydrolase"/>
    <property type="match status" value="1"/>
</dbReference>
<dbReference type="EMBL" id="FPAI01000016">
    <property type="protein sequence ID" value="SFS90496.1"/>
    <property type="molecule type" value="Genomic_DNA"/>
</dbReference>
<dbReference type="RefSeq" id="WP_062322026.1">
    <property type="nucleotide sequence ID" value="NZ_BJWJ01000016.1"/>
</dbReference>
<evidence type="ECO:0000313" key="5">
    <source>
        <dbReference type="Proteomes" id="UP000321773"/>
    </source>
</evidence>
<dbReference type="CDD" id="cd01834">
    <property type="entry name" value="SGNH_hydrolase_like_2"/>
    <property type="match status" value="1"/>
</dbReference>
<dbReference type="PANTHER" id="PTHR30383">
    <property type="entry name" value="THIOESTERASE 1/PROTEASE 1/LYSOPHOSPHOLIPASE L1"/>
    <property type="match status" value="1"/>
</dbReference>